<dbReference type="InterPro" id="IPR010318">
    <property type="entry name" value="S-Me-THD_N"/>
</dbReference>
<name>A0A9X3XDF8_9BACT</name>
<organism evidence="3 4">
    <name type="scientific">Polyangium jinanense</name>
    <dbReference type="NCBI Taxonomy" id="2829994"/>
    <lineage>
        <taxon>Bacteria</taxon>
        <taxon>Pseudomonadati</taxon>
        <taxon>Myxococcota</taxon>
        <taxon>Polyangia</taxon>
        <taxon>Polyangiales</taxon>
        <taxon>Polyangiaceae</taxon>
        <taxon>Polyangium</taxon>
    </lineage>
</organism>
<dbReference type="Gene3D" id="3.40.1610.10">
    <property type="entry name" value="CV3147-like domain"/>
    <property type="match status" value="1"/>
</dbReference>
<evidence type="ECO:0000313" key="4">
    <source>
        <dbReference type="Proteomes" id="UP001151081"/>
    </source>
</evidence>
<gene>
    <name evidence="3" type="ORF">KEG57_43350</name>
</gene>
<dbReference type="InterPro" id="IPR048350">
    <property type="entry name" value="S-Me-THD-like_C"/>
</dbReference>
<dbReference type="InterPro" id="IPR024071">
    <property type="entry name" value="S-Me-THD_C_sf"/>
</dbReference>
<dbReference type="InterPro" id="IPR027479">
    <property type="entry name" value="S-Me-THD_N_sf"/>
</dbReference>
<feature type="domain" description="S-Me-THD N-terminal" evidence="1">
    <location>
        <begin position="12"/>
        <end position="167"/>
    </location>
</feature>
<dbReference type="Pfam" id="PF20906">
    <property type="entry name" value="S-Me-THD_C"/>
    <property type="match status" value="1"/>
</dbReference>
<sequence length="367" mass="39172">MTDALRGLDEERLEDLVLGAGVLGAGGGGNPYHGRLTLLPYLRAGRCPPVVAPEEVPDDALVASVGGMGAPTIGLERLPRGDEELVALRALEAHLGRTVDYLIPAEIGGSNAVAPFVTAAQAGLPVIDADGMGRAFPELQHCTFTIYGVPCTPAAIVDIRHHTALFTRVDDPVSLERLARALTVQMGGAAGFAFPVMRGADMKRTAVRGTLSLAAAVGAAVREARRRHADPIAALLHVTGGQALFHGKLHDVERRFEGGFARGRLTLEGLEESRDERLEIELQNEYLIARRGGEVVASVPDLLCLVDRLTAEPVTTEIARYGLRVLVLGIPAPRLLRTPEALRFVGPRAFGYDVDYRPLPGVYGADR</sequence>
<evidence type="ECO:0000313" key="3">
    <source>
        <dbReference type="EMBL" id="MDC3987385.1"/>
    </source>
</evidence>
<protein>
    <submittedName>
        <fullName evidence="3">DUF917 domain-containing protein</fullName>
    </submittedName>
</protein>
<feature type="domain" description="S-Me-THD-like C-terminal" evidence="2">
    <location>
        <begin position="172"/>
        <end position="359"/>
    </location>
</feature>
<dbReference type="Proteomes" id="UP001151081">
    <property type="component" value="Unassembled WGS sequence"/>
</dbReference>
<dbReference type="Pfam" id="PF06032">
    <property type="entry name" value="S-Me-THD_N"/>
    <property type="match status" value="1"/>
</dbReference>
<accession>A0A9X3XDF8</accession>
<dbReference type="SUPFAM" id="SSF160991">
    <property type="entry name" value="CV3147-like"/>
    <property type="match status" value="1"/>
</dbReference>
<dbReference type="RefSeq" id="WP_272426840.1">
    <property type="nucleotide sequence ID" value="NZ_JAGTJJ010000052.1"/>
</dbReference>
<dbReference type="AlphaFoldDB" id="A0A9X3XDF8"/>
<evidence type="ECO:0000259" key="1">
    <source>
        <dbReference type="Pfam" id="PF06032"/>
    </source>
</evidence>
<proteinExistence type="predicted"/>
<evidence type="ECO:0000259" key="2">
    <source>
        <dbReference type="Pfam" id="PF20906"/>
    </source>
</evidence>
<comment type="caution">
    <text evidence="3">The sequence shown here is derived from an EMBL/GenBank/DDBJ whole genome shotgun (WGS) entry which is preliminary data.</text>
</comment>
<reference evidence="3 4" key="1">
    <citation type="submission" date="2021-04" db="EMBL/GenBank/DDBJ databases">
        <title>Genome analysis of Polyangium sp.</title>
        <authorList>
            <person name="Li Y."/>
            <person name="Wang J."/>
        </authorList>
    </citation>
    <scope>NUCLEOTIDE SEQUENCE [LARGE SCALE GENOMIC DNA]</scope>
    <source>
        <strain evidence="3 4">SDU14</strain>
    </source>
</reference>
<dbReference type="Gene3D" id="2.40.390.10">
    <property type="entry name" value="CV3147-like"/>
    <property type="match status" value="1"/>
</dbReference>
<keyword evidence="4" id="KW-1185">Reference proteome</keyword>
<dbReference type="EMBL" id="JAGTJJ010000052">
    <property type="protein sequence ID" value="MDC3987385.1"/>
    <property type="molecule type" value="Genomic_DNA"/>
</dbReference>